<keyword evidence="4" id="KW-1185">Reference proteome</keyword>
<reference evidence="2" key="1">
    <citation type="submission" date="2023-03" db="EMBL/GenBank/DDBJ databases">
        <title>Massive genome expansion in bonnet fungi (Mycena s.s.) driven by repeated elements and novel gene families across ecological guilds.</title>
        <authorList>
            <consortium name="Lawrence Berkeley National Laboratory"/>
            <person name="Harder C.B."/>
            <person name="Miyauchi S."/>
            <person name="Viragh M."/>
            <person name="Kuo A."/>
            <person name="Thoen E."/>
            <person name="Andreopoulos B."/>
            <person name="Lu D."/>
            <person name="Skrede I."/>
            <person name="Drula E."/>
            <person name="Henrissat B."/>
            <person name="Morin E."/>
            <person name="Kohler A."/>
            <person name="Barry K."/>
            <person name="LaButti K."/>
            <person name="Morin E."/>
            <person name="Salamov A."/>
            <person name="Lipzen A."/>
            <person name="Mereny Z."/>
            <person name="Hegedus B."/>
            <person name="Baldrian P."/>
            <person name="Stursova M."/>
            <person name="Weitz H."/>
            <person name="Taylor A."/>
            <person name="Grigoriev I.V."/>
            <person name="Nagy L.G."/>
            <person name="Martin F."/>
            <person name="Kauserud H."/>
        </authorList>
    </citation>
    <scope>NUCLEOTIDE SEQUENCE</scope>
    <source>
        <strain evidence="2">CBHHK200</strain>
    </source>
</reference>
<evidence type="ECO:0000313" key="3">
    <source>
        <dbReference type="EMBL" id="KAJ7028227.1"/>
    </source>
</evidence>
<dbReference type="EMBL" id="JARJCM010000114">
    <property type="protein sequence ID" value="KAJ7028227.1"/>
    <property type="molecule type" value="Genomic_DNA"/>
</dbReference>
<dbReference type="AlphaFoldDB" id="A0AAD6SJ82"/>
<gene>
    <name evidence="2" type="ORF">C8F04DRAFT_67861</name>
    <name evidence="3" type="ORF">C8F04DRAFT_67948</name>
</gene>
<organism evidence="2 4">
    <name type="scientific">Mycena alexandri</name>
    <dbReference type="NCBI Taxonomy" id="1745969"/>
    <lineage>
        <taxon>Eukaryota</taxon>
        <taxon>Fungi</taxon>
        <taxon>Dikarya</taxon>
        <taxon>Basidiomycota</taxon>
        <taxon>Agaricomycotina</taxon>
        <taxon>Agaricomycetes</taxon>
        <taxon>Agaricomycetidae</taxon>
        <taxon>Agaricales</taxon>
        <taxon>Marasmiineae</taxon>
        <taxon>Mycenaceae</taxon>
        <taxon>Mycena</taxon>
    </lineage>
</organism>
<protein>
    <submittedName>
        <fullName evidence="2">Uncharacterized protein</fullName>
    </submittedName>
</protein>
<accession>A0AAD6SJ82</accession>
<evidence type="ECO:0000256" key="1">
    <source>
        <dbReference type="SAM" id="MobiDB-lite"/>
    </source>
</evidence>
<sequence length="887" mass="99004">MSPDPEVTVDQLIRDQDSHSWGRSTGSRGKVDAYLPRSLFGLAGDTPKIACRRAGPECAGVSACESLDPVFLNQERRELDPEESRILAAATLRTRESQDNTEVGRTLAFHHSLQSWRCKGVRRDGTQCDGSICLRKLNAPLRNKNHILLCSKRTEALVFPTLHSQIQILDLVSEELFVKVMNGERIIDEEDTAGTCSRVVSGRTGGKGKGTCPFIHHKNGLPYVAKIEPLSCTAKMHIFCPWETLHPELARMALVVPLIQSGHSHPPPPKNKCTHSVAARYRECVRKFGVGATVNKVENAQSTKDLLDGKTPSLFHPGLVSRDTKTRIIQEVKAAEWNNPTGASTRQQVAAYLVEQEALSNEKRYLQSFISRDGKRVIFGAHPKLLCTIHDLRTLDCDSTFKPVAGDMQIFEINGWLVAINEAVTVMRVWMEIHDRATYKIVWEEIQRLVLKLTKKQLKFAGLHKGGKILGLNSDMEAAPLLGFADAFVATVDLEHVRGAAWDDPQELLSYVLRICYTHVNRGIPNLLELSPATRQRIFNFKYLKTAEEVKEFSLWLASLADPKGALKRWWGHKIMHRWLLRGVIHCLSNIPLEQWNTMEATTNLGEAQHAWNNAQTGISMGLIESFKKYEALDIQRAEEIEVRRSTAVSRTTRNEVTQRYTRRIARQSRMTEKTRHAHVADSTVVGLQTELSEMQEELKVARADAKAVQSVETADRVRGLEGAVIDLEGELKLAKAEAKSNSSGRVRAPKADSAKTPSVPLPPPAQPQPLTAALPTPVDSDSRVTSPPVTLATDSAPVDLSAGTRRSTRKRSQADSSAATVSEPAPSRKRQKKLEDPLVGWVMQDPDTGEQLSGHEWVKRYPAEFAERYKKDHQRYLEYLAQPVDS</sequence>
<comment type="caution">
    <text evidence="2">The sequence shown here is derived from an EMBL/GenBank/DDBJ whole genome shotgun (WGS) entry which is preliminary data.</text>
</comment>
<feature type="compositionally biased region" description="Low complexity" evidence="1">
    <location>
        <begin position="769"/>
        <end position="778"/>
    </location>
</feature>
<dbReference type="EMBL" id="JARJCM010000114">
    <property type="protein sequence ID" value="KAJ7028217.1"/>
    <property type="molecule type" value="Genomic_DNA"/>
</dbReference>
<dbReference type="Proteomes" id="UP001218188">
    <property type="component" value="Unassembled WGS sequence"/>
</dbReference>
<name>A0AAD6SJ82_9AGAR</name>
<proteinExistence type="predicted"/>
<evidence type="ECO:0000313" key="4">
    <source>
        <dbReference type="Proteomes" id="UP001218188"/>
    </source>
</evidence>
<evidence type="ECO:0000313" key="2">
    <source>
        <dbReference type="EMBL" id="KAJ7028217.1"/>
    </source>
</evidence>
<feature type="region of interest" description="Disordered" evidence="1">
    <location>
        <begin position="737"/>
        <end position="835"/>
    </location>
</feature>